<dbReference type="SUPFAM" id="SSF47413">
    <property type="entry name" value="lambda repressor-like DNA-binding domains"/>
    <property type="match status" value="1"/>
</dbReference>
<reference evidence="2 3" key="1">
    <citation type="submission" date="2019-06" db="EMBL/GenBank/DDBJ databases">
        <title>Sequencing the genomes of 1000 actinobacteria strains.</title>
        <authorList>
            <person name="Klenk H.-P."/>
        </authorList>
    </citation>
    <scope>NUCLEOTIDE SEQUENCE [LARGE SCALE GENOMIC DNA]</scope>
    <source>
        <strain evidence="2 3">DSM 45511</strain>
    </source>
</reference>
<protein>
    <recommendedName>
        <fullName evidence="4">XRE family transcriptional regulator</fullName>
    </recommendedName>
</protein>
<keyword evidence="3" id="KW-1185">Reference proteome</keyword>
<dbReference type="InterPro" id="IPR010982">
    <property type="entry name" value="Lambda_DNA-bd_dom_sf"/>
</dbReference>
<feature type="coiled-coil region" evidence="1">
    <location>
        <begin position="99"/>
        <end position="126"/>
    </location>
</feature>
<sequence length="127" mass="14516">MTDAERAGDEDWNSVAEAIRNRMAETRMTQMDVASRARLSLTTIRELQHNLNPRRRRPQTLAAVSEALGWPAGYLHQVLRGDRPEPHDDEVRDPVLQALDGLSREIRELRDRVEQIERQLAAEGAKP</sequence>
<dbReference type="EMBL" id="VFPH01000001">
    <property type="protein sequence ID" value="TQM44566.1"/>
    <property type="molecule type" value="Genomic_DNA"/>
</dbReference>
<proteinExistence type="predicted"/>
<evidence type="ECO:0000313" key="3">
    <source>
        <dbReference type="Proteomes" id="UP000319818"/>
    </source>
</evidence>
<name>A0A543GEU5_9PSEU</name>
<gene>
    <name evidence="2" type="ORF">FB388_1937</name>
</gene>
<dbReference type="Proteomes" id="UP000319818">
    <property type="component" value="Unassembled WGS sequence"/>
</dbReference>
<evidence type="ECO:0000313" key="2">
    <source>
        <dbReference type="EMBL" id="TQM44566.1"/>
    </source>
</evidence>
<dbReference type="RefSeq" id="WP_142099514.1">
    <property type="nucleotide sequence ID" value="NZ_VFPH01000001.1"/>
</dbReference>
<dbReference type="GO" id="GO:0003677">
    <property type="term" value="F:DNA binding"/>
    <property type="evidence" value="ECO:0007669"/>
    <property type="project" value="InterPro"/>
</dbReference>
<keyword evidence="1" id="KW-0175">Coiled coil</keyword>
<evidence type="ECO:0008006" key="4">
    <source>
        <dbReference type="Google" id="ProtNLM"/>
    </source>
</evidence>
<comment type="caution">
    <text evidence="2">The sequence shown here is derived from an EMBL/GenBank/DDBJ whole genome shotgun (WGS) entry which is preliminary data.</text>
</comment>
<organism evidence="2 3">
    <name type="scientific">Pseudonocardia cypriaca</name>
    <dbReference type="NCBI Taxonomy" id="882449"/>
    <lineage>
        <taxon>Bacteria</taxon>
        <taxon>Bacillati</taxon>
        <taxon>Actinomycetota</taxon>
        <taxon>Actinomycetes</taxon>
        <taxon>Pseudonocardiales</taxon>
        <taxon>Pseudonocardiaceae</taxon>
        <taxon>Pseudonocardia</taxon>
    </lineage>
</organism>
<dbReference type="OrthoDB" id="5186342at2"/>
<dbReference type="Gene3D" id="1.10.260.40">
    <property type="entry name" value="lambda repressor-like DNA-binding domains"/>
    <property type="match status" value="1"/>
</dbReference>
<dbReference type="AlphaFoldDB" id="A0A543GEU5"/>
<evidence type="ECO:0000256" key="1">
    <source>
        <dbReference type="SAM" id="Coils"/>
    </source>
</evidence>
<accession>A0A543GEU5</accession>